<dbReference type="InterPro" id="IPR050629">
    <property type="entry name" value="STE20/SPS1-PAK"/>
</dbReference>
<dbReference type="PROSITE" id="PS50011">
    <property type="entry name" value="PROTEIN_KINASE_DOM"/>
    <property type="match status" value="1"/>
</dbReference>
<keyword evidence="11" id="KW-1185">Reference proteome</keyword>
<dbReference type="InterPro" id="IPR008271">
    <property type="entry name" value="Ser/Thr_kinase_AS"/>
</dbReference>
<dbReference type="InterPro" id="IPR011009">
    <property type="entry name" value="Kinase-like_dom_sf"/>
</dbReference>
<feature type="compositionally biased region" description="Polar residues" evidence="8">
    <location>
        <begin position="389"/>
        <end position="398"/>
    </location>
</feature>
<feature type="region of interest" description="Disordered" evidence="8">
    <location>
        <begin position="358"/>
        <end position="491"/>
    </location>
</feature>
<dbReference type="PRINTS" id="PR00109">
    <property type="entry name" value="TYRKINASE"/>
</dbReference>
<feature type="compositionally biased region" description="Polar residues" evidence="8">
    <location>
        <begin position="511"/>
        <end position="521"/>
    </location>
</feature>
<dbReference type="Pfam" id="PF00069">
    <property type="entry name" value="Pkinase"/>
    <property type="match status" value="1"/>
</dbReference>
<proteinExistence type="predicted"/>
<feature type="region of interest" description="Disordered" evidence="8">
    <location>
        <begin position="1"/>
        <end position="38"/>
    </location>
</feature>
<dbReference type="SMART" id="SM00220">
    <property type="entry name" value="S_TKc"/>
    <property type="match status" value="1"/>
</dbReference>
<keyword evidence="3" id="KW-0808">Transferase</keyword>
<feature type="compositionally biased region" description="Low complexity" evidence="8">
    <location>
        <begin position="18"/>
        <end position="38"/>
    </location>
</feature>
<evidence type="ECO:0000256" key="5">
    <source>
        <dbReference type="ARBA" id="ARBA00022777"/>
    </source>
</evidence>
<dbReference type="Proteomes" id="UP001438707">
    <property type="component" value="Unassembled WGS sequence"/>
</dbReference>
<dbReference type="EMBL" id="JALJOS010000003">
    <property type="protein sequence ID" value="KAK9841473.1"/>
    <property type="molecule type" value="Genomic_DNA"/>
</dbReference>
<dbReference type="GO" id="GO:0005524">
    <property type="term" value="F:ATP binding"/>
    <property type="evidence" value="ECO:0007669"/>
    <property type="project" value="UniProtKB-UniRule"/>
</dbReference>
<evidence type="ECO:0000259" key="9">
    <source>
        <dbReference type="PROSITE" id="PS50011"/>
    </source>
</evidence>
<dbReference type="Gene3D" id="1.10.510.10">
    <property type="entry name" value="Transferase(Phosphotransferase) domain 1"/>
    <property type="match status" value="1"/>
</dbReference>
<dbReference type="SUPFAM" id="SSF56112">
    <property type="entry name" value="Protein kinase-like (PK-like)"/>
    <property type="match status" value="1"/>
</dbReference>
<feature type="domain" description="Protein kinase" evidence="9">
    <location>
        <begin position="54"/>
        <end position="312"/>
    </location>
</feature>
<feature type="binding site" evidence="7">
    <location>
        <position position="83"/>
    </location>
    <ligand>
        <name>ATP</name>
        <dbReference type="ChEBI" id="CHEBI:30616"/>
    </ligand>
</feature>
<evidence type="ECO:0000256" key="8">
    <source>
        <dbReference type="SAM" id="MobiDB-lite"/>
    </source>
</evidence>
<dbReference type="InterPro" id="IPR001245">
    <property type="entry name" value="Ser-Thr/Tyr_kinase_cat_dom"/>
</dbReference>
<evidence type="ECO:0000313" key="11">
    <source>
        <dbReference type="Proteomes" id="UP001438707"/>
    </source>
</evidence>
<evidence type="ECO:0000313" key="10">
    <source>
        <dbReference type="EMBL" id="KAK9841473.1"/>
    </source>
</evidence>
<dbReference type="PANTHER" id="PTHR48012:SF26">
    <property type="entry name" value="SERINE_THREONINE-PROTEIN KINASE DDB_G0283821-RELATED"/>
    <property type="match status" value="1"/>
</dbReference>
<sequence length="644" mass="69234">MEALEVRNPSLATQPSGVRTPVRTSSSSSSSSRLPLRSPAVSVRGSKVVLSDKYTICEELGRGAFGQVFKGVDTKTGQFVAIKQLSLTGASQEVLSGIMSEIELLKNLNHRHIVQYIGSFKTRMHLYVILEYMEDGALSGIIKPNRFGVFPESLAAVYIAQVLGGLAYLHAQGVVHRDIKGANILTTKEGLVKLADFGVAAKLAEMEDGGAALRSSVVGTPYWMAPEVIEMTSVTSASDIWSVGCLAIELLTGQAPYFDLQPMSALFRIVQDAHPPLPQGVSANMLDFLRQCFQKDPEKRPGAEALLKHPWVLINRQTLRASWSRTKDRKSRGGRTQAHASVASVVERMLEVGAEESLLEPPLPSLEPDLQSPLTPTTSGPRQAWAPCGTSSFSTPTRESLRDSAMDQPSSRCSPPSRTTTLHSSIAEHPATPLTSKSGLPVPARQPSDSVTSQAGPFSSLRALEPGGDVGAASMPTSPMAHNVDPMKVLVDPPDTERLLKTKSALDSKSSDPTSGTTSNPIAAPALADTSTPQDVSTAPLPNPLVEGQLEKSQPPPLAWPDTDYTKATLRRNNTNGHHLSESLGQGLGSKQKLQGLMLSVLALQLVLRLRPLSPRSRGPFMNNGLVQPYSRSHMDYQRSCHCC</sequence>
<evidence type="ECO:0000256" key="7">
    <source>
        <dbReference type="PROSITE-ProRule" id="PRU10141"/>
    </source>
</evidence>
<dbReference type="InterPro" id="IPR017441">
    <property type="entry name" value="Protein_kinase_ATP_BS"/>
</dbReference>
<dbReference type="PROSITE" id="PS00107">
    <property type="entry name" value="PROTEIN_KINASE_ATP"/>
    <property type="match status" value="1"/>
</dbReference>
<name>A0AAW1S7P2_9CHLO</name>
<evidence type="ECO:0000256" key="4">
    <source>
        <dbReference type="ARBA" id="ARBA00022741"/>
    </source>
</evidence>
<feature type="compositionally biased region" description="Low complexity" evidence="8">
    <location>
        <begin position="409"/>
        <end position="421"/>
    </location>
</feature>
<reference evidence="10 11" key="1">
    <citation type="journal article" date="2024" name="Nat. Commun.">
        <title>Phylogenomics reveals the evolutionary origins of lichenization in chlorophyte algae.</title>
        <authorList>
            <person name="Puginier C."/>
            <person name="Libourel C."/>
            <person name="Otte J."/>
            <person name="Skaloud P."/>
            <person name="Haon M."/>
            <person name="Grisel S."/>
            <person name="Petersen M."/>
            <person name="Berrin J.G."/>
            <person name="Delaux P.M."/>
            <person name="Dal Grande F."/>
            <person name="Keller J."/>
        </authorList>
    </citation>
    <scope>NUCLEOTIDE SEQUENCE [LARGE SCALE GENOMIC DNA]</scope>
    <source>
        <strain evidence="10 11">SAG 2145</strain>
    </source>
</reference>
<feature type="region of interest" description="Disordered" evidence="8">
    <location>
        <begin position="503"/>
        <end position="559"/>
    </location>
</feature>
<protein>
    <recommendedName>
        <fullName evidence="1">non-specific serine/threonine protein kinase</fullName>
        <ecNumber evidence="1">2.7.11.1</ecNumber>
    </recommendedName>
</protein>
<evidence type="ECO:0000256" key="6">
    <source>
        <dbReference type="ARBA" id="ARBA00022840"/>
    </source>
</evidence>
<keyword evidence="5" id="KW-0418">Kinase</keyword>
<keyword evidence="4 7" id="KW-0547">Nucleotide-binding</keyword>
<dbReference type="PANTHER" id="PTHR48012">
    <property type="entry name" value="STERILE20-LIKE KINASE, ISOFORM B-RELATED"/>
    <property type="match status" value="1"/>
</dbReference>
<evidence type="ECO:0000256" key="2">
    <source>
        <dbReference type="ARBA" id="ARBA00022527"/>
    </source>
</evidence>
<keyword evidence="6 7" id="KW-0067">ATP-binding</keyword>
<accession>A0AAW1S7P2</accession>
<dbReference type="FunFam" id="1.10.510.10:FF:000571">
    <property type="entry name" value="Maternal embryonic leucine zipper kinase"/>
    <property type="match status" value="1"/>
</dbReference>
<feature type="compositionally biased region" description="Low complexity" evidence="8">
    <location>
        <begin position="359"/>
        <end position="374"/>
    </location>
</feature>
<dbReference type="GO" id="GO:0004674">
    <property type="term" value="F:protein serine/threonine kinase activity"/>
    <property type="evidence" value="ECO:0007669"/>
    <property type="project" value="UniProtKB-KW"/>
</dbReference>
<dbReference type="GO" id="GO:0005737">
    <property type="term" value="C:cytoplasm"/>
    <property type="evidence" value="ECO:0007669"/>
    <property type="project" value="TreeGrafter"/>
</dbReference>
<dbReference type="InterPro" id="IPR000719">
    <property type="entry name" value="Prot_kinase_dom"/>
</dbReference>
<comment type="caution">
    <text evidence="10">The sequence shown here is derived from an EMBL/GenBank/DDBJ whole genome shotgun (WGS) entry which is preliminary data.</text>
</comment>
<dbReference type="EC" id="2.7.11.1" evidence="1"/>
<evidence type="ECO:0000256" key="1">
    <source>
        <dbReference type="ARBA" id="ARBA00012513"/>
    </source>
</evidence>
<feature type="compositionally biased region" description="Polar residues" evidence="8">
    <location>
        <begin position="447"/>
        <end position="457"/>
    </location>
</feature>
<dbReference type="PROSITE" id="PS00108">
    <property type="entry name" value="PROTEIN_KINASE_ST"/>
    <property type="match status" value="1"/>
</dbReference>
<gene>
    <name evidence="10" type="ORF">WJX74_006516</name>
</gene>
<dbReference type="AlphaFoldDB" id="A0AAW1S7P2"/>
<evidence type="ECO:0000256" key="3">
    <source>
        <dbReference type="ARBA" id="ARBA00022679"/>
    </source>
</evidence>
<dbReference type="FunFam" id="3.30.200.20:FF:000042">
    <property type="entry name" value="Aurora kinase A"/>
    <property type="match status" value="1"/>
</dbReference>
<organism evidence="10 11">
    <name type="scientific">Apatococcus lobatus</name>
    <dbReference type="NCBI Taxonomy" id="904363"/>
    <lineage>
        <taxon>Eukaryota</taxon>
        <taxon>Viridiplantae</taxon>
        <taxon>Chlorophyta</taxon>
        <taxon>core chlorophytes</taxon>
        <taxon>Trebouxiophyceae</taxon>
        <taxon>Chlorellales</taxon>
        <taxon>Chlorellaceae</taxon>
        <taxon>Apatococcus</taxon>
    </lineage>
</organism>
<dbReference type="CDD" id="cd06627">
    <property type="entry name" value="STKc_Cdc7_like"/>
    <property type="match status" value="1"/>
</dbReference>
<keyword evidence="2" id="KW-0723">Serine/threonine-protein kinase</keyword>